<dbReference type="Proteomes" id="UP000253664">
    <property type="component" value="Unassembled WGS sequence"/>
</dbReference>
<evidence type="ECO:0000256" key="1">
    <source>
        <dbReference type="SAM" id="MobiDB-lite"/>
    </source>
</evidence>
<sequence length="403" mass="45568">MPAILMGRYGRRLWKALLARLRSDALRDLDLLPTTPCAQPDDLFLLQTTLEERFSPNKALQQVRMPLQFYQDQNESLQSYYHRARQTLRDIGGQDRQSATSASSLSEAWEFVQAALGRVWRRPIDTYTPLSEISTWFVATGLTLGPLVPEDLIEDIQRTFWTYRDLEGRDTHNMPPTDFRKRRWTEPQKYWMTRIVEENVAGTDPLGLEPSQAHTLEAIKKKCNAALRVTFALIIEEIFTIKAETFITFSAFSYADLIDNTKKDAFSANLSRSGTKTQDRSRGRGRRGQGRGRGGRGSQGGRPSSSSPSIIIGPNGRRERICALDNRLRIISAIPAGGDLSVIEAFAALPYKTLRKGSKANFAIMHERLAHASKEKDIIEYNPPGYSSARYSLHGINAFTRFH</sequence>
<dbReference type="OrthoDB" id="5153223at2759"/>
<feature type="compositionally biased region" description="Low complexity" evidence="1">
    <location>
        <begin position="301"/>
        <end position="314"/>
    </location>
</feature>
<keyword evidence="3" id="KW-1185">Reference proteome</keyword>
<protein>
    <submittedName>
        <fullName evidence="2">Uncharacterized protein</fullName>
    </submittedName>
</protein>
<evidence type="ECO:0000313" key="3">
    <source>
        <dbReference type="Proteomes" id="UP000253664"/>
    </source>
</evidence>
<organism evidence="2 3">
    <name type="scientific">Ophiocordyceps polyrhachis-furcata BCC 54312</name>
    <dbReference type="NCBI Taxonomy" id="1330021"/>
    <lineage>
        <taxon>Eukaryota</taxon>
        <taxon>Fungi</taxon>
        <taxon>Dikarya</taxon>
        <taxon>Ascomycota</taxon>
        <taxon>Pezizomycotina</taxon>
        <taxon>Sordariomycetes</taxon>
        <taxon>Hypocreomycetidae</taxon>
        <taxon>Hypocreales</taxon>
        <taxon>Ophiocordycipitaceae</taxon>
        <taxon>Ophiocordyceps</taxon>
    </lineage>
</organism>
<feature type="region of interest" description="Disordered" evidence="1">
    <location>
        <begin position="269"/>
        <end position="314"/>
    </location>
</feature>
<gene>
    <name evidence="2" type="ORF">L249_5272</name>
</gene>
<dbReference type="EMBL" id="LKCN02000011">
    <property type="protein sequence ID" value="RCI11025.1"/>
    <property type="molecule type" value="Genomic_DNA"/>
</dbReference>
<feature type="compositionally biased region" description="Basic residues" evidence="1">
    <location>
        <begin position="283"/>
        <end position="294"/>
    </location>
</feature>
<reference evidence="2 3" key="1">
    <citation type="journal article" date="2015" name="BMC Genomics">
        <title>Insights from the genome of Ophiocordyceps polyrhachis-furcata to pathogenicity and host specificity in insect fungi.</title>
        <authorList>
            <person name="Wichadakul D."/>
            <person name="Kobmoo N."/>
            <person name="Ingsriswang S."/>
            <person name="Tangphatsornruang S."/>
            <person name="Chantasingh D."/>
            <person name="Luangsa-ard J.J."/>
            <person name="Eurwilaichitr L."/>
        </authorList>
    </citation>
    <scope>NUCLEOTIDE SEQUENCE [LARGE SCALE GENOMIC DNA]</scope>
    <source>
        <strain evidence="2 3">BCC 54312</strain>
    </source>
</reference>
<evidence type="ECO:0000313" key="2">
    <source>
        <dbReference type="EMBL" id="RCI11025.1"/>
    </source>
</evidence>
<proteinExistence type="predicted"/>
<comment type="caution">
    <text evidence="2">The sequence shown here is derived from an EMBL/GenBank/DDBJ whole genome shotgun (WGS) entry which is preliminary data.</text>
</comment>
<dbReference type="AlphaFoldDB" id="A0A367L9C5"/>
<accession>A0A367L9C5</accession>
<name>A0A367L9C5_9HYPO</name>